<evidence type="ECO:0000313" key="4">
    <source>
        <dbReference type="Proteomes" id="UP000198677"/>
    </source>
</evidence>
<name>A0A1H7TY09_9NOCA</name>
<protein>
    <submittedName>
        <fullName evidence="3">Uncharacterized protein</fullName>
    </submittedName>
</protein>
<evidence type="ECO:0000313" key="3">
    <source>
        <dbReference type="EMBL" id="SEL88837.1"/>
    </source>
</evidence>
<accession>A0A1H7TY09</accession>
<feature type="region of interest" description="Disordered" evidence="1">
    <location>
        <begin position="369"/>
        <end position="390"/>
    </location>
</feature>
<feature type="chain" id="PRO_5011674551" evidence="2">
    <location>
        <begin position="18"/>
        <end position="536"/>
    </location>
</feature>
<dbReference type="EMBL" id="FOAW01000016">
    <property type="protein sequence ID" value="SEL88837.1"/>
    <property type="molecule type" value="Genomic_DNA"/>
</dbReference>
<proteinExistence type="predicted"/>
<gene>
    <name evidence="3" type="ORF">SAMN05444583_116124</name>
</gene>
<evidence type="ECO:0000256" key="2">
    <source>
        <dbReference type="SAM" id="SignalP"/>
    </source>
</evidence>
<keyword evidence="2" id="KW-0732">Signal</keyword>
<reference evidence="4" key="1">
    <citation type="submission" date="2016-10" db="EMBL/GenBank/DDBJ databases">
        <authorList>
            <person name="Varghese N."/>
            <person name="Submissions S."/>
        </authorList>
    </citation>
    <scope>NUCLEOTIDE SEQUENCE [LARGE SCALE GENOMIC DNA]</scope>
    <source>
        <strain evidence="4">DSM 44675</strain>
    </source>
</reference>
<feature type="signal peptide" evidence="2">
    <location>
        <begin position="1"/>
        <end position="17"/>
    </location>
</feature>
<keyword evidence="4" id="KW-1185">Reference proteome</keyword>
<evidence type="ECO:0000256" key="1">
    <source>
        <dbReference type="SAM" id="MobiDB-lite"/>
    </source>
</evidence>
<organism evidence="3 4">
    <name type="scientific">Rhodococcus maanshanensis</name>
    <dbReference type="NCBI Taxonomy" id="183556"/>
    <lineage>
        <taxon>Bacteria</taxon>
        <taxon>Bacillati</taxon>
        <taxon>Actinomycetota</taxon>
        <taxon>Actinomycetes</taxon>
        <taxon>Mycobacteriales</taxon>
        <taxon>Nocardiaceae</taxon>
        <taxon>Rhodococcus</taxon>
    </lineage>
</organism>
<sequence>MCGIAAVGLLWPVPVAAAATPPSQPAACVPFGTAQLPPGAPSGGGRLGLTNLPVFAGQSAPASVELRTPTTQFNRFSDFALVGRDLLTRPRSTGADAEPWRYVPMPECLRGRLIGISLDDDELVAIDDNGWIYTMDNASQDPILWNWTSAWGSPLWFAPGQQLPGENGNGWALSVSSPWDNQTFTDIAGRIHYVGLGKMTMLPALTGDGSRITFADPWLPNDDSYEIGGPLGGRFKSISLSAAGSTTFVMNRYGDMYTRSFDFDSSGSDSVFFRYSWDSQAGKPTAPNIVAELLDRSTAAIQLPAPDWIHQPKIPGEITSAISVNSIGPGPGQRELRVEGRRDGATGFWHKNLTAPDWEFTRTDAARLGTPVDNPSADRSNDTLAPPAPWHLSGDLPARDGSIDGQVLIDIGFPYSVVDPRLLDAVGSHAAPSGYRISVSHFDPAATSRAATVTAPDGTEIPVVLHTADGLRLFDTRAPGLDGEPRHLVGAVEVPRDAFDSRGDDPALESFVRDWMRGKQIAAITLSATDHDLVVR</sequence>
<dbReference type="AlphaFoldDB" id="A0A1H7TY09"/>
<dbReference type="Proteomes" id="UP000198677">
    <property type="component" value="Unassembled WGS sequence"/>
</dbReference>